<dbReference type="PANTHER" id="PTHR43630">
    <property type="entry name" value="POLY-BETA-1,6-N-ACETYL-D-GLUCOSAMINE SYNTHASE"/>
    <property type="match status" value="1"/>
</dbReference>
<dbReference type="EMBL" id="JH597755">
    <property type="protein sequence ID" value="EHP71250.1"/>
    <property type="molecule type" value="Genomic_DNA"/>
</dbReference>
<protein>
    <submittedName>
        <fullName evidence="5">Glycosyl transferase</fullName>
    </submittedName>
</protein>
<gene>
    <name evidence="5" type="ORF">MetMK1DRAFT_00000590</name>
</gene>
<keyword evidence="6" id="KW-1185">Reference proteome</keyword>
<name>H2C0I8_9CREN</name>
<keyword evidence="3" id="KW-1133">Transmembrane helix</keyword>
<dbReference type="GO" id="GO:0016757">
    <property type="term" value="F:glycosyltransferase activity"/>
    <property type="evidence" value="ECO:0007669"/>
    <property type="project" value="UniProtKB-KW"/>
</dbReference>
<evidence type="ECO:0000313" key="5">
    <source>
        <dbReference type="EMBL" id="EHP71250.1"/>
    </source>
</evidence>
<feature type="transmembrane region" description="Helical" evidence="3">
    <location>
        <begin position="286"/>
        <end position="315"/>
    </location>
</feature>
<feature type="transmembrane region" description="Helical" evidence="3">
    <location>
        <begin position="322"/>
        <end position="341"/>
    </location>
</feature>
<dbReference type="SUPFAM" id="SSF53448">
    <property type="entry name" value="Nucleotide-diphospho-sugar transferases"/>
    <property type="match status" value="1"/>
</dbReference>
<proteinExistence type="predicted"/>
<evidence type="ECO:0000259" key="4">
    <source>
        <dbReference type="Pfam" id="PF00535"/>
    </source>
</evidence>
<evidence type="ECO:0000256" key="1">
    <source>
        <dbReference type="ARBA" id="ARBA00022676"/>
    </source>
</evidence>
<keyword evidence="2 5" id="KW-0808">Transferase</keyword>
<dbReference type="OrthoDB" id="43988at2157"/>
<dbReference type="Proteomes" id="UP000003980">
    <property type="component" value="Unassembled WGS sequence"/>
</dbReference>
<reference evidence="5 6" key="1">
    <citation type="submission" date="2012-01" db="EMBL/GenBank/DDBJ databases">
        <title>Improved High-Quality Draft sequence of Metallosphaera yellowstonensis MK1.</title>
        <authorList>
            <consortium name="US DOE Joint Genome Institute"/>
            <person name="Lucas S."/>
            <person name="Han J."/>
            <person name="Cheng J.-F."/>
            <person name="Goodwin L."/>
            <person name="Pitluck S."/>
            <person name="Peters L."/>
            <person name="Teshima H."/>
            <person name="Detter J.C."/>
            <person name="Han C."/>
            <person name="Tapia R."/>
            <person name="Land M."/>
            <person name="Hauser L."/>
            <person name="Kyrpides N."/>
            <person name="Kozubal M."/>
            <person name="Macur R.E."/>
            <person name="Jay Z."/>
            <person name="Inskeep W."/>
            <person name="Woyke T."/>
        </authorList>
    </citation>
    <scope>NUCLEOTIDE SEQUENCE [LARGE SCALE GENOMIC DNA]</scope>
    <source>
        <strain evidence="5 6">MK1</strain>
    </source>
</reference>
<dbReference type="HOGENOM" id="CLU_062567_0_0_2"/>
<organism evidence="5 6">
    <name type="scientific">Metallosphaera yellowstonensis MK1</name>
    <dbReference type="NCBI Taxonomy" id="671065"/>
    <lineage>
        <taxon>Archaea</taxon>
        <taxon>Thermoproteota</taxon>
        <taxon>Thermoprotei</taxon>
        <taxon>Sulfolobales</taxon>
        <taxon>Sulfolobaceae</taxon>
        <taxon>Metallosphaera</taxon>
    </lineage>
</organism>
<sequence>MSLATMGLLLILFHALIPSVYFVILSRRKLEEKGKLKDLPFISVIIPSYNEKDRINNKIKNVMESYPNDRMEILVVDSSEDGTYEKVMSGNYTNLILIRERQRRGKIVAVKEAMQRVKGEIIVMTDVDAIWNDPLESALRYLSGEIGGVTCVKTANRKDENSYRDFYNLIRVGESAVYSTPIFNGEMVAFKRGVVQPDELPIVGADDSTIATLIALKGYRAIAIPTMRVVEDAPKKFLEYVSWKVRRGSHLVRHFTRNFVKVMRKGDPRFKVVFGLETYFHTVEPWLLVSGLILIGISNLYLLGVLFLLVALALLPKKTRSLLMAWAPNQIFLLISQLFALKGEVVVWRKEKK</sequence>
<dbReference type="InterPro" id="IPR001173">
    <property type="entry name" value="Glyco_trans_2-like"/>
</dbReference>
<accession>H2C0I8</accession>
<keyword evidence="1" id="KW-0328">Glycosyltransferase</keyword>
<keyword evidence="3" id="KW-0812">Transmembrane</keyword>
<evidence type="ECO:0000256" key="2">
    <source>
        <dbReference type="ARBA" id="ARBA00022679"/>
    </source>
</evidence>
<keyword evidence="3" id="KW-0472">Membrane</keyword>
<evidence type="ECO:0000256" key="3">
    <source>
        <dbReference type="SAM" id="Phobius"/>
    </source>
</evidence>
<dbReference type="Gene3D" id="3.90.550.10">
    <property type="entry name" value="Spore Coat Polysaccharide Biosynthesis Protein SpsA, Chain A"/>
    <property type="match status" value="1"/>
</dbReference>
<dbReference type="InterPro" id="IPR029044">
    <property type="entry name" value="Nucleotide-diphossugar_trans"/>
</dbReference>
<dbReference type="eggNOG" id="arCOG01389">
    <property type="taxonomic scope" value="Archaea"/>
</dbReference>
<dbReference type="STRING" id="671065.MetMK1DRAFT_00000590"/>
<dbReference type="Pfam" id="PF00535">
    <property type="entry name" value="Glycos_transf_2"/>
    <property type="match status" value="1"/>
</dbReference>
<evidence type="ECO:0000313" key="6">
    <source>
        <dbReference type="Proteomes" id="UP000003980"/>
    </source>
</evidence>
<dbReference type="RefSeq" id="WP_009069357.1">
    <property type="nucleotide sequence ID" value="NZ_JH597755.1"/>
</dbReference>
<feature type="domain" description="Glycosyltransferase 2-like" evidence="4">
    <location>
        <begin position="43"/>
        <end position="165"/>
    </location>
</feature>
<dbReference type="AlphaFoldDB" id="H2C0I8"/>
<dbReference type="PANTHER" id="PTHR43630:SF1">
    <property type="entry name" value="POLY-BETA-1,6-N-ACETYL-D-GLUCOSAMINE SYNTHASE"/>
    <property type="match status" value="1"/>
</dbReference>